<protein>
    <submittedName>
        <fullName evidence="2">Uncharacterized protein</fullName>
    </submittedName>
</protein>
<sequence length="70" mass="8041">MARKKKIRPTIRALRADAKQASEGKPVTPDGLRNQAELRNVKKPLSAETRRETQATRAEERLFKLKRDKS</sequence>
<comment type="caution">
    <text evidence="2">The sequence shown here is derived from an EMBL/GenBank/DDBJ whole genome shotgun (WGS) entry which is preliminary data.</text>
</comment>
<evidence type="ECO:0000313" key="3">
    <source>
        <dbReference type="Proteomes" id="UP000027443"/>
    </source>
</evidence>
<evidence type="ECO:0000313" key="2">
    <source>
        <dbReference type="EMBL" id="KDR60979.1"/>
    </source>
</evidence>
<accession>A0ABR4S998</accession>
<feature type="region of interest" description="Disordered" evidence="1">
    <location>
        <begin position="1"/>
        <end position="70"/>
    </location>
</feature>
<gene>
    <name evidence="2" type="ORF">DC60_02750</name>
</gene>
<evidence type="ECO:0000256" key="1">
    <source>
        <dbReference type="SAM" id="MobiDB-lite"/>
    </source>
</evidence>
<dbReference type="EMBL" id="JHDU01000036">
    <property type="protein sequence ID" value="KDR60979.1"/>
    <property type="molecule type" value="Genomic_DNA"/>
</dbReference>
<name>A0ABR4S998_9ACTN</name>
<organism evidence="2 3">
    <name type="scientific">Streptomyces wadayamensis</name>
    <dbReference type="NCBI Taxonomy" id="141454"/>
    <lineage>
        <taxon>Bacteria</taxon>
        <taxon>Bacillati</taxon>
        <taxon>Actinomycetota</taxon>
        <taxon>Actinomycetes</taxon>
        <taxon>Kitasatosporales</taxon>
        <taxon>Streptomycetaceae</taxon>
        <taxon>Streptomyces</taxon>
    </lineage>
</organism>
<dbReference type="RefSeq" id="WP_049978496.1">
    <property type="nucleotide sequence ID" value="NZ_JHDU01000036.1"/>
</dbReference>
<reference evidence="2 3" key="1">
    <citation type="submission" date="2014-03" db="EMBL/GenBank/DDBJ databases">
        <title>Genome Sequence of Streptomyces wadayamensis A23 strain, an endophytic actinobacteria from Citrus reticulata.</title>
        <authorList>
            <person name="de Oliveira L.G."/>
            <person name="Tormet G.D."/>
            <person name="Marcon J."/>
            <person name="Samborsky M."/>
            <person name="Araujo W.L."/>
            <person name="de Azevedo J.L."/>
        </authorList>
    </citation>
    <scope>NUCLEOTIDE SEQUENCE [LARGE SCALE GENOMIC DNA]</scope>
    <source>
        <strain evidence="2 3">A23</strain>
    </source>
</reference>
<proteinExistence type="predicted"/>
<feature type="compositionally biased region" description="Basic and acidic residues" evidence="1">
    <location>
        <begin position="48"/>
        <end position="70"/>
    </location>
</feature>
<keyword evidence="3" id="KW-1185">Reference proteome</keyword>
<dbReference type="Proteomes" id="UP000027443">
    <property type="component" value="Unassembled WGS sequence"/>
</dbReference>